<proteinExistence type="predicted"/>
<dbReference type="Proteomes" id="UP000824260">
    <property type="component" value="Unassembled WGS sequence"/>
</dbReference>
<feature type="transmembrane region" description="Helical" evidence="1">
    <location>
        <begin position="99"/>
        <end position="118"/>
    </location>
</feature>
<evidence type="ECO:0000313" key="3">
    <source>
        <dbReference type="Proteomes" id="UP000824260"/>
    </source>
</evidence>
<keyword evidence="1" id="KW-0472">Membrane</keyword>
<comment type="caution">
    <text evidence="2">The sequence shown here is derived from an EMBL/GenBank/DDBJ whole genome shotgun (WGS) entry which is preliminary data.</text>
</comment>
<keyword evidence="1" id="KW-0812">Transmembrane</keyword>
<keyword evidence="1" id="KW-1133">Transmembrane helix</keyword>
<evidence type="ECO:0000256" key="1">
    <source>
        <dbReference type="SAM" id="Phobius"/>
    </source>
</evidence>
<dbReference type="Pfam" id="PF07314">
    <property type="entry name" value="Lit"/>
    <property type="match status" value="1"/>
</dbReference>
<reference evidence="2" key="1">
    <citation type="submission" date="2020-10" db="EMBL/GenBank/DDBJ databases">
        <authorList>
            <person name="Gilroy R."/>
        </authorList>
    </citation>
    <scope>NUCLEOTIDE SEQUENCE</scope>
    <source>
        <strain evidence="2">ChiSjej6B24-2974</strain>
    </source>
</reference>
<accession>A0A9D0ZLB6</accession>
<gene>
    <name evidence="2" type="ORF">IAA52_04165</name>
</gene>
<dbReference type="NCBIfam" id="TIGR01906">
    <property type="entry name" value="integ_TIGR01906"/>
    <property type="match status" value="1"/>
</dbReference>
<dbReference type="AlphaFoldDB" id="A0A9D0ZLB6"/>
<dbReference type="InterPro" id="IPR010178">
    <property type="entry name" value="Lit"/>
</dbReference>
<dbReference type="EMBL" id="DVFZ01000042">
    <property type="protein sequence ID" value="HIQ82277.1"/>
    <property type="molecule type" value="Genomic_DNA"/>
</dbReference>
<name>A0A9D0ZLB6_9FIRM</name>
<dbReference type="PROSITE" id="PS51257">
    <property type="entry name" value="PROKAR_LIPOPROTEIN"/>
    <property type="match status" value="1"/>
</dbReference>
<evidence type="ECO:0000313" key="2">
    <source>
        <dbReference type="EMBL" id="HIQ82277.1"/>
    </source>
</evidence>
<protein>
    <submittedName>
        <fullName evidence="2">TIGR01906 family membrane protein</fullName>
    </submittedName>
</protein>
<organism evidence="2 3">
    <name type="scientific">Candidatus Pullichristensenella stercorigallinarum</name>
    <dbReference type="NCBI Taxonomy" id="2840909"/>
    <lineage>
        <taxon>Bacteria</taxon>
        <taxon>Bacillati</taxon>
        <taxon>Bacillota</taxon>
        <taxon>Clostridia</taxon>
        <taxon>Candidatus Pullichristensenella</taxon>
    </lineage>
</organism>
<feature type="transmembrane region" description="Helical" evidence="1">
    <location>
        <begin position="183"/>
        <end position="209"/>
    </location>
</feature>
<sequence>MKKWGMALAALGFFCLFAMLLLTVLVSCGTNAGLYRELQEANGLPEAAGVSQEEMETLDGMLADYLAGDETALDDSPFNERELTHMRDVLALFDLARTVRNVLLVAAVVLLAAGLWLSRGVHLTCISLIGLAALLLPLGAFAVWAAVDFSSAFTFFHETLFTNDLWLLNPETDLLLRLLPEQFFADIAATIAVRALAYMAAVPLAIFGVKFGRKFI</sequence>
<feature type="transmembrane region" description="Helical" evidence="1">
    <location>
        <begin position="125"/>
        <end position="147"/>
    </location>
</feature>
<reference evidence="2" key="2">
    <citation type="journal article" date="2021" name="PeerJ">
        <title>Extensive microbial diversity within the chicken gut microbiome revealed by metagenomics and culture.</title>
        <authorList>
            <person name="Gilroy R."/>
            <person name="Ravi A."/>
            <person name="Getino M."/>
            <person name="Pursley I."/>
            <person name="Horton D.L."/>
            <person name="Alikhan N.F."/>
            <person name="Baker D."/>
            <person name="Gharbi K."/>
            <person name="Hall N."/>
            <person name="Watson M."/>
            <person name="Adriaenssens E.M."/>
            <person name="Foster-Nyarko E."/>
            <person name="Jarju S."/>
            <person name="Secka A."/>
            <person name="Antonio M."/>
            <person name="Oren A."/>
            <person name="Chaudhuri R.R."/>
            <person name="La Ragione R."/>
            <person name="Hildebrand F."/>
            <person name="Pallen M.J."/>
        </authorList>
    </citation>
    <scope>NUCLEOTIDE SEQUENCE</scope>
    <source>
        <strain evidence="2">ChiSjej6B24-2974</strain>
    </source>
</reference>